<protein>
    <submittedName>
        <fullName evidence="1">Uncharacterized protein</fullName>
    </submittedName>
</protein>
<dbReference type="AlphaFoldDB" id="A0A2P2N7N6"/>
<organism evidence="1">
    <name type="scientific">Rhizophora mucronata</name>
    <name type="common">Asiatic mangrove</name>
    <dbReference type="NCBI Taxonomy" id="61149"/>
    <lineage>
        <taxon>Eukaryota</taxon>
        <taxon>Viridiplantae</taxon>
        <taxon>Streptophyta</taxon>
        <taxon>Embryophyta</taxon>
        <taxon>Tracheophyta</taxon>
        <taxon>Spermatophyta</taxon>
        <taxon>Magnoliopsida</taxon>
        <taxon>eudicotyledons</taxon>
        <taxon>Gunneridae</taxon>
        <taxon>Pentapetalae</taxon>
        <taxon>rosids</taxon>
        <taxon>fabids</taxon>
        <taxon>Malpighiales</taxon>
        <taxon>Rhizophoraceae</taxon>
        <taxon>Rhizophora</taxon>
    </lineage>
</organism>
<name>A0A2P2N7N6_RHIMU</name>
<reference evidence="1" key="1">
    <citation type="submission" date="2018-02" db="EMBL/GenBank/DDBJ databases">
        <title>Rhizophora mucronata_Transcriptome.</title>
        <authorList>
            <person name="Meera S.P."/>
            <person name="Sreeshan A."/>
            <person name="Augustine A."/>
        </authorList>
    </citation>
    <scope>NUCLEOTIDE SEQUENCE</scope>
    <source>
        <tissue evidence="1">Leaf</tissue>
    </source>
</reference>
<dbReference type="EMBL" id="GGEC01057966">
    <property type="protein sequence ID" value="MBX38450.1"/>
    <property type="molecule type" value="Transcribed_RNA"/>
</dbReference>
<accession>A0A2P2N7N6</accession>
<sequence>MQLNKTCWEAPPLSIYF</sequence>
<proteinExistence type="predicted"/>
<evidence type="ECO:0000313" key="1">
    <source>
        <dbReference type="EMBL" id="MBX38450.1"/>
    </source>
</evidence>